<protein>
    <submittedName>
        <fullName evidence="2">Putative ATP synthase 24 kDa subunit, mitochondrial</fullName>
    </submittedName>
</protein>
<dbReference type="AlphaFoldDB" id="A0A438F5E9"/>
<sequence length="338" mass="37864">MAFSSRLLSKSKQLYGSQIILQQQHAVPVRFFAKEAAPPALKGDEMLKNIFLEVKKKFETAMGVLRKEKITIDPEDPAAVNQYAKVMKTVREKADLFSESQRIQYTIQTRTQGIPDARTYLLTLKEIRIKRGLTDELGAEAMMMDALEKVEKELKKPLMRNDKKGMALLMAEFDKVNKKLFGVVSIHLRGGEALLALFFACEALAALYIPCPERGFALQGSGFSIKGFPVGVLGLHAEYGGLCLNNVSWGNGAMSIEGLVAGISNVSWGNAYLLQVRLGVRKEDLPKYEEQLELKIAKAQLEELKKDALEAMETQKKREEFKDEAMVDVKSLDIRNFI</sequence>
<dbReference type="PANTHER" id="PTHR36013">
    <property type="entry name" value="ATP SYNTHASE 24 KDA SUBUNIT, MITOCHONDRIAL-RELATED"/>
    <property type="match status" value="1"/>
</dbReference>
<dbReference type="EMBL" id="QGNW01001119">
    <property type="protein sequence ID" value="RVW55191.1"/>
    <property type="molecule type" value="Genomic_DNA"/>
</dbReference>
<keyword evidence="1" id="KW-0175">Coiled coil</keyword>
<dbReference type="Proteomes" id="UP000288805">
    <property type="component" value="Unassembled WGS sequence"/>
</dbReference>
<dbReference type="Pfam" id="PF15704">
    <property type="entry name" value="Mt_ATP_synt"/>
    <property type="match status" value="2"/>
</dbReference>
<dbReference type="InterPro" id="IPR031432">
    <property type="entry name" value="MGP1"/>
</dbReference>
<name>A0A438F5E9_VITVI</name>
<evidence type="ECO:0000313" key="2">
    <source>
        <dbReference type="EMBL" id="RVW55191.1"/>
    </source>
</evidence>
<reference evidence="2 3" key="1">
    <citation type="journal article" date="2018" name="PLoS Genet.">
        <title>Population sequencing reveals clonal diversity and ancestral inbreeding in the grapevine cultivar Chardonnay.</title>
        <authorList>
            <person name="Roach M.J."/>
            <person name="Johnson D.L."/>
            <person name="Bohlmann J."/>
            <person name="van Vuuren H.J."/>
            <person name="Jones S.J."/>
            <person name="Pretorius I.S."/>
            <person name="Schmidt S.A."/>
            <person name="Borneman A.R."/>
        </authorList>
    </citation>
    <scope>NUCLEOTIDE SEQUENCE [LARGE SCALE GENOMIC DNA]</scope>
    <source>
        <strain evidence="3">cv. Chardonnay</strain>
        <tissue evidence="2">Leaf</tissue>
    </source>
</reference>
<comment type="caution">
    <text evidence="2">The sequence shown here is derived from an EMBL/GenBank/DDBJ whole genome shotgun (WGS) entry which is preliminary data.</text>
</comment>
<accession>A0A438F5E9</accession>
<dbReference type="GO" id="GO:0009555">
    <property type="term" value="P:pollen development"/>
    <property type="evidence" value="ECO:0007669"/>
    <property type="project" value="InterPro"/>
</dbReference>
<evidence type="ECO:0000313" key="3">
    <source>
        <dbReference type="Proteomes" id="UP000288805"/>
    </source>
</evidence>
<feature type="coiled-coil region" evidence="1">
    <location>
        <begin position="287"/>
        <end position="318"/>
    </location>
</feature>
<dbReference type="PANTHER" id="PTHR36013:SF2">
    <property type="entry name" value="ATP SYNTHASE 24 KDA SUBUNIT, MITOCHONDRIAL-RELATED"/>
    <property type="match status" value="1"/>
</dbReference>
<gene>
    <name evidence="2" type="primary">VvCHDh000198_0</name>
    <name evidence="2" type="ORF">CK203_067003</name>
</gene>
<proteinExistence type="predicted"/>
<organism evidence="2 3">
    <name type="scientific">Vitis vinifera</name>
    <name type="common">Grape</name>
    <dbReference type="NCBI Taxonomy" id="29760"/>
    <lineage>
        <taxon>Eukaryota</taxon>
        <taxon>Viridiplantae</taxon>
        <taxon>Streptophyta</taxon>
        <taxon>Embryophyta</taxon>
        <taxon>Tracheophyta</taxon>
        <taxon>Spermatophyta</taxon>
        <taxon>Magnoliopsida</taxon>
        <taxon>eudicotyledons</taxon>
        <taxon>Gunneridae</taxon>
        <taxon>Pentapetalae</taxon>
        <taxon>rosids</taxon>
        <taxon>Vitales</taxon>
        <taxon>Vitaceae</taxon>
        <taxon>Viteae</taxon>
        <taxon>Vitis</taxon>
    </lineage>
</organism>
<evidence type="ECO:0000256" key="1">
    <source>
        <dbReference type="SAM" id="Coils"/>
    </source>
</evidence>